<name>A0A0D9WLF1_9ORYZ</name>
<dbReference type="HOGENOM" id="CLU_1808992_0_0_1"/>
<reference evidence="1" key="3">
    <citation type="submission" date="2015-04" db="UniProtKB">
        <authorList>
            <consortium name="EnsemblPlants"/>
        </authorList>
    </citation>
    <scope>IDENTIFICATION</scope>
</reference>
<dbReference type="EnsemblPlants" id="LPERR06G01780.1">
    <property type="protein sequence ID" value="LPERR06G01780.1"/>
    <property type="gene ID" value="LPERR06G01780"/>
</dbReference>
<proteinExistence type="predicted"/>
<sequence>MRRPGQGVAYEIMRANGLTRAWQSAEKGWGFSTCNPIKVSSFIIMAASTRRPAASIAIAAGMLLGIRLQASGSFHQQRPTCRLMGLSNLQLWAQTNSNSQCKCRGWGNRHVWPTSANQGSTIRELDCDSSPKSFMGKMHAILP</sequence>
<dbReference type="Proteomes" id="UP000032180">
    <property type="component" value="Chromosome 6"/>
</dbReference>
<organism evidence="1 2">
    <name type="scientific">Leersia perrieri</name>
    <dbReference type="NCBI Taxonomy" id="77586"/>
    <lineage>
        <taxon>Eukaryota</taxon>
        <taxon>Viridiplantae</taxon>
        <taxon>Streptophyta</taxon>
        <taxon>Embryophyta</taxon>
        <taxon>Tracheophyta</taxon>
        <taxon>Spermatophyta</taxon>
        <taxon>Magnoliopsida</taxon>
        <taxon>Liliopsida</taxon>
        <taxon>Poales</taxon>
        <taxon>Poaceae</taxon>
        <taxon>BOP clade</taxon>
        <taxon>Oryzoideae</taxon>
        <taxon>Oryzeae</taxon>
        <taxon>Oryzinae</taxon>
        <taxon>Leersia</taxon>
    </lineage>
</organism>
<evidence type="ECO:0000313" key="1">
    <source>
        <dbReference type="EnsemblPlants" id="LPERR06G01780.1"/>
    </source>
</evidence>
<reference evidence="2" key="2">
    <citation type="submission" date="2013-12" db="EMBL/GenBank/DDBJ databases">
        <authorList>
            <person name="Yu Y."/>
            <person name="Lee S."/>
            <person name="de Baynast K."/>
            <person name="Wissotski M."/>
            <person name="Liu L."/>
            <person name="Talag J."/>
            <person name="Goicoechea J."/>
            <person name="Angelova A."/>
            <person name="Jetty R."/>
            <person name="Kudrna D."/>
            <person name="Golser W."/>
            <person name="Rivera L."/>
            <person name="Zhang J."/>
            <person name="Wing R."/>
        </authorList>
    </citation>
    <scope>NUCLEOTIDE SEQUENCE</scope>
</reference>
<dbReference type="AlphaFoldDB" id="A0A0D9WLF1"/>
<protein>
    <submittedName>
        <fullName evidence="1">Uncharacterized protein</fullName>
    </submittedName>
</protein>
<evidence type="ECO:0000313" key="2">
    <source>
        <dbReference type="Proteomes" id="UP000032180"/>
    </source>
</evidence>
<dbReference type="Gramene" id="LPERR06G01780.1">
    <property type="protein sequence ID" value="LPERR06G01780.1"/>
    <property type="gene ID" value="LPERR06G01780"/>
</dbReference>
<accession>A0A0D9WLF1</accession>
<keyword evidence="2" id="KW-1185">Reference proteome</keyword>
<reference evidence="1 2" key="1">
    <citation type="submission" date="2012-08" db="EMBL/GenBank/DDBJ databases">
        <title>Oryza genome evolution.</title>
        <authorList>
            <person name="Wing R.A."/>
        </authorList>
    </citation>
    <scope>NUCLEOTIDE SEQUENCE</scope>
</reference>